<comment type="caution">
    <text evidence="8">The sequence shown here is derived from an EMBL/GenBank/DDBJ whole genome shotgun (WGS) entry which is preliminary data.</text>
</comment>
<feature type="transmembrane region" description="Helical" evidence="7">
    <location>
        <begin position="51"/>
        <end position="76"/>
    </location>
</feature>
<organism evidence="8 9">
    <name type="scientific">Lithohypha guttulata</name>
    <dbReference type="NCBI Taxonomy" id="1690604"/>
    <lineage>
        <taxon>Eukaryota</taxon>
        <taxon>Fungi</taxon>
        <taxon>Dikarya</taxon>
        <taxon>Ascomycota</taxon>
        <taxon>Pezizomycotina</taxon>
        <taxon>Eurotiomycetes</taxon>
        <taxon>Chaetothyriomycetidae</taxon>
        <taxon>Chaetothyriales</taxon>
        <taxon>Trichomeriaceae</taxon>
        <taxon>Lithohypha</taxon>
    </lineage>
</organism>
<feature type="transmembrane region" description="Helical" evidence="7">
    <location>
        <begin position="201"/>
        <end position="217"/>
    </location>
</feature>
<keyword evidence="4 7" id="KW-1133">Transmembrane helix</keyword>
<dbReference type="Proteomes" id="UP001345013">
    <property type="component" value="Unassembled WGS sequence"/>
</dbReference>
<dbReference type="PANTHER" id="PTHR10383:SF9">
    <property type="entry name" value="SERINE INCORPORATOR, ISOFORM F"/>
    <property type="match status" value="1"/>
</dbReference>
<evidence type="ECO:0000256" key="7">
    <source>
        <dbReference type="SAM" id="Phobius"/>
    </source>
</evidence>
<feature type="compositionally biased region" description="Basic and acidic residues" evidence="6">
    <location>
        <begin position="355"/>
        <end position="365"/>
    </location>
</feature>
<comment type="similarity">
    <text evidence="2">Belongs to the TDE1 family.</text>
</comment>
<gene>
    <name evidence="8" type="primary">TMS1</name>
    <name evidence="8" type="ORF">LTR24_000237</name>
</gene>
<dbReference type="EMBL" id="JAVRRG010000002">
    <property type="protein sequence ID" value="KAK5102327.1"/>
    <property type="molecule type" value="Genomic_DNA"/>
</dbReference>
<keyword evidence="3 7" id="KW-0812">Transmembrane</keyword>
<evidence type="ECO:0000256" key="5">
    <source>
        <dbReference type="ARBA" id="ARBA00023136"/>
    </source>
</evidence>
<sequence length="447" mass="49772">MHAASFRAAYAIILLFNSVFAWIMLTPWALRKLEHLTLDYMTFKCGSHECYGYMAVQRINFALGLFHVLLSFILIGVRNTKDGRAGLQNGYWGPKIVAWIAFIVISFFIPEEFFMFYGRYIAFAGGMLFTLLGLVLLVDLAHTWVEMCLDKAEDDTNANSSVWRWVLVGSTFSMYLAAFAMTIIMYIFFSGSTCGMNNSAITINLFAILIVTGISMAPRVQDENPKAGIGQAAMVVAYCTYLTFSAVCMEPDDRKCNPLIRARGARTTTIILGAIVTLLTVAYTTTRAATQSFFGNKDAGYVQLPGDEYGPSSNHVVISEQPRARRQMLLQQAIAEGTLPASATLDDSDDEELENDSHGGKHVKDDERRATQYNYSLFHIIFFLATCWVATLLTQSLDQNNPSSDFQPLGRTYAASWIKIVSGWVCYAIYTWSLIAPLVLTGRDFSG</sequence>
<evidence type="ECO:0000256" key="4">
    <source>
        <dbReference type="ARBA" id="ARBA00022989"/>
    </source>
</evidence>
<keyword evidence="5 7" id="KW-0472">Membrane</keyword>
<comment type="subcellular location">
    <subcellularLocation>
        <location evidence="1">Membrane</location>
        <topology evidence="1">Multi-pass membrane protein</topology>
    </subcellularLocation>
</comment>
<dbReference type="InterPro" id="IPR005016">
    <property type="entry name" value="TDE1/TMS"/>
</dbReference>
<feature type="transmembrane region" description="Helical" evidence="7">
    <location>
        <begin position="417"/>
        <end position="440"/>
    </location>
</feature>
<feature type="region of interest" description="Disordered" evidence="6">
    <location>
        <begin position="341"/>
        <end position="365"/>
    </location>
</feature>
<keyword evidence="9" id="KW-1185">Reference proteome</keyword>
<reference evidence="8 9" key="1">
    <citation type="submission" date="2023-08" db="EMBL/GenBank/DDBJ databases">
        <title>Black Yeasts Isolated from many extreme environments.</title>
        <authorList>
            <person name="Coleine C."/>
            <person name="Stajich J.E."/>
            <person name="Selbmann L."/>
        </authorList>
    </citation>
    <scope>NUCLEOTIDE SEQUENCE [LARGE SCALE GENOMIC DNA]</scope>
    <source>
        <strain evidence="8 9">CCFEE 5885</strain>
    </source>
</reference>
<feature type="transmembrane region" description="Helical" evidence="7">
    <location>
        <begin position="165"/>
        <end position="189"/>
    </location>
</feature>
<feature type="transmembrane region" description="Helical" evidence="7">
    <location>
        <begin position="377"/>
        <end position="397"/>
    </location>
</feature>
<evidence type="ECO:0000256" key="6">
    <source>
        <dbReference type="SAM" id="MobiDB-lite"/>
    </source>
</evidence>
<evidence type="ECO:0000256" key="1">
    <source>
        <dbReference type="ARBA" id="ARBA00004141"/>
    </source>
</evidence>
<evidence type="ECO:0000313" key="8">
    <source>
        <dbReference type="EMBL" id="KAK5102327.1"/>
    </source>
</evidence>
<accession>A0ABR0KP43</accession>
<feature type="transmembrane region" description="Helical" evidence="7">
    <location>
        <begin position="6"/>
        <end position="30"/>
    </location>
</feature>
<dbReference type="PANTHER" id="PTHR10383">
    <property type="entry name" value="SERINE INCORPORATOR"/>
    <property type="match status" value="1"/>
</dbReference>
<proteinExistence type="inferred from homology"/>
<evidence type="ECO:0000256" key="3">
    <source>
        <dbReference type="ARBA" id="ARBA00022692"/>
    </source>
</evidence>
<feature type="transmembrane region" description="Helical" evidence="7">
    <location>
        <begin position="96"/>
        <end position="114"/>
    </location>
</feature>
<dbReference type="Pfam" id="PF03348">
    <property type="entry name" value="Serinc"/>
    <property type="match status" value="1"/>
</dbReference>
<feature type="transmembrane region" description="Helical" evidence="7">
    <location>
        <begin position="121"/>
        <end position="145"/>
    </location>
</feature>
<evidence type="ECO:0000256" key="2">
    <source>
        <dbReference type="ARBA" id="ARBA00006665"/>
    </source>
</evidence>
<feature type="transmembrane region" description="Helical" evidence="7">
    <location>
        <begin position="229"/>
        <end position="249"/>
    </location>
</feature>
<evidence type="ECO:0000313" key="9">
    <source>
        <dbReference type="Proteomes" id="UP001345013"/>
    </source>
</evidence>
<name>A0ABR0KP43_9EURO</name>
<protein>
    <submittedName>
        <fullName evidence="8">Membrane protein tms1</fullName>
    </submittedName>
</protein>